<dbReference type="GO" id="GO:0031505">
    <property type="term" value="P:fungal-type cell wall organization"/>
    <property type="evidence" value="ECO:0007669"/>
    <property type="project" value="TreeGrafter"/>
</dbReference>
<dbReference type="KEGG" id="psco:LY89DRAFT_315797"/>
<evidence type="ECO:0000256" key="1">
    <source>
        <dbReference type="SAM" id="Phobius"/>
    </source>
</evidence>
<keyword evidence="1" id="KW-0812">Transmembrane</keyword>
<dbReference type="OrthoDB" id="4159154at2759"/>
<keyword evidence="1" id="KW-1133">Transmembrane helix</keyword>
<dbReference type="GO" id="GO:0005886">
    <property type="term" value="C:plasma membrane"/>
    <property type="evidence" value="ECO:0007669"/>
    <property type="project" value="InterPro"/>
</dbReference>
<proteinExistence type="predicted"/>
<evidence type="ECO:0000313" key="3">
    <source>
        <dbReference type="Proteomes" id="UP000070700"/>
    </source>
</evidence>
<dbReference type="RefSeq" id="XP_018063306.1">
    <property type="nucleotide sequence ID" value="XM_018206669.1"/>
</dbReference>
<dbReference type="GO" id="GO:0051285">
    <property type="term" value="C:cell cortex of cell tip"/>
    <property type="evidence" value="ECO:0007669"/>
    <property type="project" value="TreeGrafter"/>
</dbReference>
<feature type="transmembrane region" description="Helical" evidence="1">
    <location>
        <begin position="280"/>
        <end position="303"/>
    </location>
</feature>
<dbReference type="PANTHER" id="PTHR28019">
    <property type="entry name" value="CELL MEMBRANE PROTEIN YLR413W-RELATED"/>
    <property type="match status" value="1"/>
</dbReference>
<evidence type="ECO:0000313" key="2">
    <source>
        <dbReference type="EMBL" id="KUJ08951.1"/>
    </source>
</evidence>
<protein>
    <submittedName>
        <fullName evidence="2">Uncharacterized protein</fullName>
    </submittedName>
</protein>
<accession>A0A132B9A6</accession>
<name>A0A132B9A6_MOLSC</name>
<organism evidence="2 3">
    <name type="scientific">Mollisia scopiformis</name>
    <name type="common">Conifer needle endophyte fungus</name>
    <name type="synonym">Phialocephala scopiformis</name>
    <dbReference type="NCBI Taxonomy" id="149040"/>
    <lineage>
        <taxon>Eukaryota</taxon>
        <taxon>Fungi</taxon>
        <taxon>Dikarya</taxon>
        <taxon>Ascomycota</taxon>
        <taxon>Pezizomycotina</taxon>
        <taxon>Leotiomycetes</taxon>
        <taxon>Helotiales</taxon>
        <taxon>Mollisiaceae</taxon>
        <taxon>Mollisia</taxon>
    </lineage>
</organism>
<dbReference type="Pfam" id="PF06687">
    <property type="entry name" value="SUR7"/>
    <property type="match status" value="1"/>
</dbReference>
<dbReference type="InterPro" id="IPR009571">
    <property type="entry name" value="SUR7/Rim9-like_fungi"/>
</dbReference>
<dbReference type="GeneID" id="28816395"/>
<dbReference type="Proteomes" id="UP000070700">
    <property type="component" value="Unassembled WGS sequence"/>
</dbReference>
<keyword evidence="3" id="KW-1185">Reference proteome</keyword>
<feature type="transmembrane region" description="Helical" evidence="1">
    <location>
        <begin position="310"/>
        <end position="340"/>
    </location>
</feature>
<sequence length="416" mass="43988">MSRFSPDRVQTGPRSQSALTMAFQRFTTMLLHDRTAPIITAFASIVAFVLSLLALLSTSKQGGLIQYDLVMLNTSTIFQNAIKVETAGASGTSSASVAARAANVPYIPAPTAAPVLHGRDPLSLPSPSQVSSFFASIGSGLSSAVSPPQSTGTASTSSGTDSNGLLGDLESFFNALVGSATGAIGDEVVQVVNSIVADVTKALGVKDWYGLYMTGFCDGEYTSSDGMNTSSCTQYTDLHINSTNSTVQLGTTTLDFSALNIPAKLSASGGQIKAVLKTVLALQIIGIVSAGILIILAPLEILFSFFRRWLVHLVIGCLAALATACFAVIAFAATAIQVAVSSLVNDLGDGLGIEAYSGGNLLALVWISYILMEYAAVLWFIRWFIRWHAHRYVRREKGLGPSQRPLVRTAESRFIR</sequence>
<feature type="transmembrane region" description="Helical" evidence="1">
    <location>
        <begin position="35"/>
        <end position="56"/>
    </location>
</feature>
<dbReference type="AlphaFoldDB" id="A0A132B9A6"/>
<dbReference type="InParanoid" id="A0A132B9A6"/>
<gene>
    <name evidence="2" type="ORF">LY89DRAFT_315797</name>
</gene>
<feature type="transmembrane region" description="Helical" evidence="1">
    <location>
        <begin position="360"/>
        <end position="385"/>
    </location>
</feature>
<reference evidence="2 3" key="1">
    <citation type="submission" date="2015-10" db="EMBL/GenBank/DDBJ databases">
        <title>Full genome of DAOMC 229536 Phialocephala scopiformis, a fungal endophyte of spruce producing the potent anti-insectan compound rugulosin.</title>
        <authorList>
            <consortium name="DOE Joint Genome Institute"/>
            <person name="Walker A.K."/>
            <person name="Frasz S.L."/>
            <person name="Seifert K.A."/>
            <person name="Miller J.D."/>
            <person name="Mondo S.J."/>
            <person name="Labutti K."/>
            <person name="Lipzen A."/>
            <person name="Dockter R."/>
            <person name="Kennedy M."/>
            <person name="Grigoriev I.V."/>
            <person name="Spatafora J.W."/>
        </authorList>
    </citation>
    <scope>NUCLEOTIDE SEQUENCE [LARGE SCALE GENOMIC DNA]</scope>
    <source>
        <strain evidence="2 3">CBS 120377</strain>
    </source>
</reference>
<dbReference type="InterPro" id="IPR052413">
    <property type="entry name" value="SUR7_domain"/>
</dbReference>
<dbReference type="PANTHER" id="PTHR28019:SF7">
    <property type="entry name" value="SUR7 PROTEIN"/>
    <property type="match status" value="1"/>
</dbReference>
<keyword evidence="1" id="KW-0472">Membrane</keyword>
<dbReference type="EMBL" id="KQ947433">
    <property type="protein sequence ID" value="KUJ08951.1"/>
    <property type="molecule type" value="Genomic_DNA"/>
</dbReference>